<evidence type="ECO:0000313" key="7">
    <source>
        <dbReference type="Proteomes" id="UP000178912"/>
    </source>
</evidence>
<dbReference type="SMART" id="SM00220">
    <property type="entry name" value="S_TKc"/>
    <property type="match status" value="1"/>
</dbReference>
<evidence type="ECO:0000313" key="6">
    <source>
        <dbReference type="EMBL" id="CZS99486.1"/>
    </source>
</evidence>
<dbReference type="SUPFAM" id="SSF56112">
    <property type="entry name" value="Protein kinase-like (PK-like)"/>
    <property type="match status" value="1"/>
</dbReference>
<proteinExistence type="predicted"/>
<dbReference type="SUPFAM" id="SSF81383">
    <property type="entry name" value="F-box domain"/>
    <property type="match status" value="1"/>
</dbReference>
<evidence type="ECO:0000256" key="2">
    <source>
        <dbReference type="ARBA" id="ARBA00022741"/>
    </source>
</evidence>
<keyword evidence="4" id="KW-0067">ATP-binding</keyword>
<evidence type="ECO:0000259" key="5">
    <source>
        <dbReference type="PROSITE" id="PS50011"/>
    </source>
</evidence>
<keyword evidence="1" id="KW-0808">Transferase</keyword>
<dbReference type="GO" id="GO:0005524">
    <property type="term" value="F:ATP binding"/>
    <property type="evidence" value="ECO:0007669"/>
    <property type="project" value="UniProtKB-KW"/>
</dbReference>
<dbReference type="GO" id="GO:0004672">
    <property type="term" value="F:protein kinase activity"/>
    <property type="evidence" value="ECO:0007669"/>
    <property type="project" value="InterPro"/>
</dbReference>
<dbReference type="InterPro" id="IPR050339">
    <property type="entry name" value="CC_SR_Kinase"/>
</dbReference>
<reference evidence="7" key="1">
    <citation type="submission" date="2016-03" db="EMBL/GenBank/DDBJ databases">
        <authorList>
            <person name="Guldener U."/>
        </authorList>
    </citation>
    <scope>NUCLEOTIDE SEQUENCE [LARGE SCALE GENOMIC DNA]</scope>
    <source>
        <strain evidence="7">04CH-RAC-A.6.1</strain>
    </source>
</reference>
<gene>
    <name evidence="6" type="ORF">RAG0_07844</name>
</gene>
<dbReference type="EMBL" id="FJUX01000041">
    <property type="protein sequence ID" value="CZS99486.1"/>
    <property type="molecule type" value="Genomic_DNA"/>
</dbReference>
<dbReference type="AlphaFoldDB" id="A0A1E1KN89"/>
<keyword evidence="3" id="KW-0418">Kinase</keyword>
<feature type="domain" description="Protein kinase" evidence="5">
    <location>
        <begin position="128"/>
        <end position="407"/>
    </location>
</feature>
<organism evidence="6 7">
    <name type="scientific">Rhynchosporium agropyri</name>
    <dbReference type="NCBI Taxonomy" id="914238"/>
    <lineage>
        <taxon>Eukaryota</taxon>
        <taxon>Fungi</taxon>
        <taxon>Dikarya</taxon>
        <taxon>Ascomycota</taxon>
        <taxon>Pezizomycotina</taxon>
        <taxon>Leotiomycetes</taxon>
        <taxon>Helotiales</taxon>
        <taxon>Ploettnerulaceae</taxon>
        <taxon>Rhynchosporium</taxon>
    </lineage>
</organism>
<keyword evidence="2" id="KW-0547">Nucleotide-binding</keyword>
<evidence type="ECO:0000256" key="3">
    <source>
        <dbReference type="ARBA" id="ARBA00022777"/>
    </source>
</evidence>
<dbReference type="PROSITE" id="PS50011">
    <property type="entry name" value="PROTEIN_KINASE_DOM"/>
    <property type="match status" value="1"/>
</dbReference>
<dbReference type="GO" id="GO:0005737">
    <property type="term" value="C:cytoplasm"/>
    <property type="evidence" value="ECO:0007669"/>
    <property type="project" value="TreeGrafter"/>
</dbReference>
<dbReference type="Pfam" id="PF00069">
    <property type="entry name" value="Pkinase"/>
    <property type="match status" value="1"/>
</dbReference>
<dbReference type="PANTHER" id="PTHR11042">
    <property type="entry name" value="EUKARYOTIC TRANSLATION INITIATION FACTOR 2-ALPHA KINASE EIF2-ALPHA KINASE -RELATED"/>
    <property type="match status" value="1"/>
</dbReference>
<dbReference type="GO" id="GO:0005634">
    <property type="term" value="C:nucleus"/>
    <property type="evidence" value="ECO:0007669"/>
    <property type="project" value="TreeGrafter"/>
</dbReference>
<dbReference type="InterPro" id="IPR011009">
    <property type="entry name" value="Kinase-like_dom_sf"/>
</dbReference>
<evidence type="ECO:0000256" key="4">
    <source>
        <dbReference type="ARBA" id="ARBA00022840"/>
    </source>
</evidence>
<keyword evidence="7" id="KW-1185">Reference proteome</keyword>
<dbReference type="OrthoDB" id="4062651at2759"/>
<dbReference type="InterPro" id="IPR036047">
    <property type="entry name" value="F-box-like_dom_sf"/>
</dbReference>
<dbReference type="InterPro" id="IPR000719">
    <property type="entry name" value="Prot_kinase_dom"/>
</dbReference>
<protein>
    <recommendedName>
        <fullName evidence="5">Protein kinase domain-containing protein</fullName>
    </recommendedName>
</protein>
<dbReference type="Proteomes" id="UP000178912">
    <property type="component" value="Unassembled WGS sequence"/>
</dbReference>
<sequence>MPTLTRARPKCWTKEDSDLVRRGEITLPYELWLLAARYLSPTDISNLLLVSHQLHCFSNEPTIWIDRYGFSVKTADYKPAKMIPNGDITMARGETELESSRALTLHQAWLRQFCDRYDKDSDLLFTGDGNDSWMGGGDGIRVDRVKRIDGCKAGRRYARKSVIIVNQEEGGPQAAERVFLQVKLLFCARHRHVVSVVEAYILESEHDIRLSIIMERADTYLDAYLKGKTSRKKTLRNLPRWFGYLIGVMAHVHGLGLQHGSMKPSNILVEGDRIVLADFGISRARLKDLLPATISSSGQKDYYVPEVEDGGTRGQPAEIFSLGAVFLEMIIAYAFPLGRRQLEDILHSQGTRSYARSLIRIQQFILELELSLQANEWWLKVLCYSRKMLLTAPDQRPMAEDLRLAWFSLQPSDLPLAPCTCHRPFTCRTTSLLS</sequence>
<dbReference type="Gene3D" id="1.10.510.10">
    <property type="entry name" value="Transferase(Phosphotransferase) domain 1"/>
    <property type="match status" value="1"/>
</dbReference>
<accession>A0A1E1KN89</accession>
<evidence type="ECO:0000256" key="1">
    <source>
        <dbReference type="ARBA" id="ARBA00022679"/>
    </source>
</evidence>
<name>A0A1E1KN89_9HELO</name>